<dbReference type="Proteomes" id="UP000429181">
    <property type="component" value="Chromosome 13"/>
</dbReference>
<evidence type="ECO:0008006" key="5">
    <source>
        <dbReference type="Google" id="ProtNLM"/>
    </source>
</evidence>
<protein>
    <recommendedName>
        <fullName evidence="5">Metallothionein</fullName>
    </recommendedName>
</protein>
<dbReference type="Gene3D" id="4.10.10.10">
    <property type="entry name" value="Metallothionein Isoform II"/>
    <property type="match status" value="1"/>
</dbReference>
<evidence type="ECO:0000256" key="2">
    <source>
        <dbReference type="ARBA" id="ARBA00022851"/>
    </source>
</evidence>
<reference evidence="3 4" key="1">
    <citation type="submission" date="2018-11" db="EMBL/GenBank/DDBJ databases">
        <title>Haplotype-resolved cattle genomes.</title>
        <authorList>
            <person name="Low W.Y."/>
            <person name="Tearle R."/>
            <person name="Bickhart D.M."/>
            <person name="Rosen B.D."/>
            <person name="Koren S."/>
            <person name="Rhie A."/>
            <person name="Hiendleder S."/>
            <person name="Phillippy A.M."/>
            <person name="Smith T.P.L."/>
            <person name="Williams J.L."/>
        </authorList>
    </citation>
    <scope>NUCLEOTIDE SEQUENCE [LARGE SCALE GENOMIC DNA]</scope>
</reference>
<dbReference type="InterPro" id="IPR017854">
    <property type="entry name" value="Metalthion_dom_sf"/>
</dbReference>
<evidence type="ECO:0000313" key="3">
    <source>
        <dbReference type="Ensembl" id="ENSBIXP00005007204.1"/>
    </source>
</evidence>
<keyword evidence="2" id="KW-0480">Metal-thiolate cluster</keyword>
<organism evidence="3 4">
    <name type="scientific">Bos indicus x Bos taurus</name>
    <name type="common">Hybrid cattle</name>
    <dbReference type="NCBI Taxonomy" id="30522"/>
    <lineage>
        <taxon>Eukaryota</taxon>
        <taxon>Metazoa</taxon>
        <taxon>Chordata</taxon>
        <taxon>Craniata</taxon>
        <taxon>Vertebrata</taxon>
        <taxon>Euteleostomi</taxon>
        <taxon>Mammalia</taxon>
        <taxon>Eutheria</taxon>
        <taxon>Laurasiatheria</taxon>
        <taxon>Artiodactyla</taxon>
        <taxon>Ruminantia</taxon>
        <taxon>Pecora</taxon>
        <taxon>Bovidae</taxon>
        <taxon>Bovinae</taxon>
        <taxon>Bos</taxon>
    </lineage>
</organism>
<dbReference type="Ensembl" id="ENSBIXT00005002858.1">
    <property type="protein sequence ID" value="ENSBIXP00005007204.1"/>
    <property type="gene ID" value="ENSBIXG00005012492.1"/>
</dbReference>
<dbReference type="InterPro" id="IPR023587">
    <property type="entry name" value="Metalthion_dom_sf_vert"/>
</dbReference>
<proteinExistence type="predicted"/>
<dbReference type="GO" id="GO:0046872">
    <property type="term" value="F:metal ion binding"/>
    <property type="evidence" value="ECO:0007669"/>
    <property type="project" value="UniProtKB-KW"/>
</dbReference>
<dbReference type="GeneTree" id="ENSGT01130000282341"/>
<keyword evidence="1" id="KW-0479">Metal-binding</keyword>
<evidence type="ECO:0000313" key="4">
    <source>
        <dbReference type="Proteomes" id="UP000429181"/>
    </source>
</evidence>
<dbReference type="AlphaFoldDB" id="A0A4W2FPR9"/>
<evidence type="ECO:0000256" key="1">
    <source>
        <dbReference type="ARBA" id="ARBA00022723"/>
    </source>
</evidence>
<name>A0A4W2FPR9_BOBOX</name>
<reference evidence="3" key="2">
    <citation type="submission" date="2025-08" db="UniProtKB">
        <authorList>
            <consortium name="Ensembl"/>
        </authorList>
    </citation>
    <scope>IDENTIFICATION</scope>
</reference>
<dbReference type="SUPFAM" id="SSF57868">
    <property type="entry name" value="Metallothionein"/>
    <property type="match status" value="1"/>
</dbReference>
<accession>A0A4W2FPR9</accession>
<sequence length="103" mass="11049">MFLRKAVTEHTPRCHPRHPLCSRLWTPALLQFAVDPNRSCTAGGSCTCAGSCKCRDCKAPPAGRAAVPVATWAVPCVPGLQLQKGLRHVHPLRLKAGRACSPV</sequence>